<sequence>MKKISLFLILMLTVTLLTACNTTQRNEEPPTNGNGNTIDNGNDNQDNNDENNENDNDINNEQERVELTLYYVNDAYVESGDEALDILIPVKREVERNNQTLEKIVLEQVQNDPQEDGLSTAINELEIINIEIVDGTLNIDISGENLGGGSLQERLVINQIVYNFTELETIDSVQFLIDGIISESLMGHISIDKPITREDTL</sequence>
<protein>
    <submittedName>
        <fullName evidence="4">Sporulation and spore germination protein</fullName>
    </submittedName>
</protein>
<feature type="domain" description="GerMN" evidence="3">
    <location>
        <begin position="102"/>
        <end position="186"/>
    </location>
</feature>
<dbReference type="EMBL" id="SMGQ01000013">
    <property type="protein sequence ID" value="TCK92748.1"/>
    <property type="molecule type" value="Genomic_DNA"/>
</dbReference>
<evidence type="ECO:0000313" key="4">
    <source>
        <dbReference type="EMBL" id="TCK92748.1"/>
    </source>
</evidence>
<evidence type="ECO:0000259" key="3">
    <source>
        <dbReference type="SMART" id="SM00909"/>
    </source>
</evidence>
<accession>A0A4R1MJ23</accession>
<dbReference type="PROSITE" id="PS51257">
    <property type="entry name" value="PROKAR_LIPOPROTEIN"/>
    <property type="match status" value="1"/>
</dbReference>
<gene>
    <name evidence="4" type="ORF">EDC19_1903</name>
</gene>
<evidence type="ECO:0000256" key="1">
    <source>
        <dbReference type="SAM" id="MobiDB-lite"/>
    </source>
</evidence>
<comment type="caution">
    <text evidence="4">The sequence shown here is derived from an EMBL/GenBank/DDBJ whole genome shotgun (WGS) entry which is preliminary data.</text>
</comment>
<proteinExistence type="predicted"/>
<feature type="compositionally biased region" description="Low complexity" evidence="1">
    <location>
        <begin position="31"/>
        <end position="45"/>
    </location>
</feature>
<organism evidence="4 5">
    <name type="scientific">Natranaerovirga hydrolytica</name>
    <dbReference type="NCBI Taxonomy" id="680378"/>
    <lineage>
        <taxon>Bacteria</taxon>
        <taxon>Bacillati</taxon>
        <taxon>Bacillota</taxon>
        <taxon>Clostridia</taxon>
        <taxon>Lachnospirales</taxon>
        <taxon>Natranaerovirgaceae</taxon>
        <taxon>Natranaerovirga</taxon>
    </lineage>
</organism>
<evidence type="ECO:0000256" key="2">
    <source>
        <dbReference type="SAM" id="SignalP"/>
    </source>
</evidence>
<feature type="compositionally biased region" description="Acidic residues" evidence="1">
    <location>
        <begin position="46"/>
        <end position="59"/>
    </location>
</feature>
<dbReference type="Pfam" id="PF10646">
    <property type="entry name" value="Germane"/>
    <property type="match status" value="1"/>
</dbReference>
<feature type="signal peptide" evidence="2">
    <location>
        <begin position="1"/>
        <end position="19"/>
    </location>
</feature>
<keyword evidence="5" id="KW-1185">Reference proteome</keyword>
<evidence type="ECO:0000313" key="5">
    <source>
        <dbReference type="Proteomes" id="UP000294545"/>
    </source>
</evidence>
<dbReference type="Proteomes" id="UP000294545">
    <property type="component" value="Unassembled WGS sequence"/>
</dbReference>
<reference evidence="4 5" key="1">
    <citation type="submission" date="2019-03" db="EMBL/GenBank/DDBJ databases">
        <title>Genomic Encyclopedia of Type Strains, Phase IV (KMG-IV): sequencing the most valuable type-strain genomes for metagenomic binning, comparative biology and taxonomic classification.</title>
        <authorList>
            <person name="Goeker M."/>
        </authorList>
    </citation>
    <scope>NUCLEOTIDE SEQUENCE [LARGE SCALE GENOMIC DNA]</scope>
    <source>
        <strain evidence="4 5">DSM 24176</strain>
    </source>
</reference>
<feature type="chain" id="PRO_5039605368" evidence="2">
    <location>
        <begin position="20"/>
        <end position="201"/>
    </location>
</feature>
<dbReference type="SMART" id="SM00909">
    <property type="entry name" value="Germane"/>
    <property type="match status" value="1"/>
</dbReference>
<name>A0A4R1MJ23_9FIRM</name>
<dbReference type="AlphaFoldDB" id="A0A4R1MJ23"/>
<dbReference type="RefSeq" id="WP_165868575.1">
    <property type="nucleotide sequence ID" value="NZ_SMGQ01000013.1"/>
</dbReference>
<dbReference type="InterPro" id="IPR019606">
    <property type="entry name" value="GerMN"/>
</dbReference>
<keyword evidence="2" id="KW-0732">Signal</keyword>
<feature type="region of interest" description="Disordered" evidence="1">
    <location>
        <begin position="23"/>
        <end position="59"/>
    </location>
</feature>